<dbReference type="OrthoDB" id="266256at2"/>
<dbReference type="InterPro" id="IPR016181">
    <property type="entry name" value="Acyl_CoA_acyltransferase"/>
</dbReference>
<reference evidence="2 3" key="1">
    <citation type="submission" date="2019-02" db="EMBL/GenBank/DDBJ databases">
        <title>Deep-cultivation of Planctomycetes and their phenomic and genomic characterization uncovers novel biology.</title>
        <authorList>
            <person name="Wiegand S."/>
            <person name="Jogler M."/>
            <person name="Boedeker C."/>
            <person name="Pinto D."/>
            <person name="Vollmers J."/>
            <person name="Rivas-Marin E."/>
            <person name="Kohn T."/>
            <person name="Peeters S.H."/>
            <person name="Heuer A."/>
            <person name="Rast P."/>
            <person name="Oberbeckmann S."/>
            <person name="Bunk B."/>
            <person name="Jeske O."/>
            <person name="Meyerdierks A."/>
            <person name="Storesund J.E."/>
            <person name="Kallscheuer N."/>
            <person name="Luecker S."/>
            <person name="Lage O.M."/>
            <person name="Pohl T."/>
            <person name="Merkel B.J."/>
            <person name="Hornburger P."/>
            <person name="Mueller R.-W."/>
            <person name="Bruemmer F."/>
            <person name="Labrenz M."/>
            <person name="Spormann A.M."/>
            <person name="Op den Camp H."/>
            <person name="Overmann J."/>
            <person name="Amann R."/>
            <person name="Jetten M.S.M."/>
            <person name="Mascher T."/>
            <person name="Medema M.H."/>
            <person name="Devos D.P."/>
            <person name="Kaster A.-K."/>
            <person name="Ovreas L."/>
            <person name="Rohde M."/>
            <person name="Galperin M.Y."/>
            <person name="Jogler C."/>
        </authorList>
    </citation>
    <scope>NUCLEOTIDE SEQUENCE [LARGE SCALE GENOMIC DNA]</scope>
    <source>
        <strain evidence="2 3">K23_9</strain>
    </source>
</reference>
<dbReference type="SUPFAM" id="SSF55729">
    <property type="entry name" value="Acyl-CoA N-acyltransferases (Nat)"/>
    <property type="match status" value="1"/>
</dbReference>
<dbReference type="RefSeq" id="WP_145416774.1">
    <property type="nucleotide sequence ID" value="NZ_CP036526.1"/>
</dbReference>
<evidence type="ECO:0000313" key="2">
    <source>
        <dbReference type="EMBL" id="QDT09224.1"/>
    </source>
</evidence>
<name>A0A517NQ24_9BACT</name>
<accession>A0A517NQ24</accession>
<dbReference type="EMBL" id="CP036526">
    <property type="protein sequence ID" value="QDT09224.1"/>
    <property type="molecule type" value="Genomic_DNA"/>
</dbReference>
<evidence type="ECO:0000313" key="3">
    <source>
        <dbReference type="Proteomes" id="UP000319817"/>
    </source>
</evidence>
<proteinExistence type="predicted"/>
<gene>
    <name evidence="2" type="ORF">K239x_11690</name>
</gene>
<keyword evidence="3" id="KW-1185">Reference proteome</keyword>
<dbReference type="GO" id="GO:0016747">
    <property type="term" value="F:acyltransferase activity, transferring groups other than amino-acyl groups"/>
    <property type="evidence" value="ECO:0007669"/>
    <property type="project" value="InterPro"/>
</dbReference>
<dbReference type="Pfam" id="PF00583">
    <property type="entry name" value="Acetyltransf_1"/>
    <property type="match status" value="1"/>
</dbReference>
<dbReference type="InterPro" id="IPR000182">
    <property type="entry name" value="GNAT_dom"/>
</dbReference>
<evidence type="ECO:0000259" key="1">
    <source>
        <dbReference type="Pfam" id="PF00583"/>
    </source>
</evidence>
<organism evidence="2 3">
    <name type="scientific">Stieleria marina</name>
    <dbReference type="NCBI Taxonomy" id="1930275"/>
    <lineage>
        <taxon>Bacteria</taxon>
        <taxon>Pseudomonadati</taxon>
        <taxon>Planctomycetota</taxon>
        <taxon>Planctomycetia</taxon>
        <taxon>Pirellulales</taxon>
        <taxon>Pirellulaceae</taxon>
        <taxon>Stieleria</taxon>
    </lineage>
</organism>
<feature type="domain" description="N-acetyltransferase" evidence="1">
    <location>
        <begin position="50"/>
        <end position="173"/>
    </location>
</feature>
<dbReference type="Proteomes" id="UP000319817">
    <property type="component" value="Chromosome"/>
</dbReference>
<protein>
    <recommendedName>
        <fullName evidence="1">N-acetyltransferase domain-containing protein</fullName>
    </recommendedName>
</protein>
<sequence>MQSLFRFLYVIVRRLRIVDVTQLFHLPAEKESASVCSGEYTIRIVNSAELDEWEQAGFIDELASKKASLADPRRALVAAFHGGQVVSYLWIANDAVDSRDNYSRSEHLGTSIAMPDGTVFVYDAWTAPEHRGRRLIASLLSWSLRNRVLGARAYLTMIDWTNQKSIRAFEFLGMQRLGWIVRFGRGRYQFSIVPQKAKQIGLQVARQAPGVKLAW</sequence>
<dbReference type="AlphaFoldDB" id="A0A517NQ24"/>
<dbReference type="Gene3D" id="3.40.630.30">
    <property type="match status" value="1"/>
</dbReference>